<organism evidence="2 3">
    <name type="scientific">Pyrrhoderma noxium</name>
    <dbReference type="NCBI Taxonomy" id="2282107"/>
    <lineage>
        <taxon>Eukaryota</taxon>
        <taxon>Fungi</taxon>
        <taxon>Dikarya</taxon>
        <taxon>Basidiomycota</taxon>
        <taxon>Agaricomycotina</taxon>
        <taxon>Agaricomycetes</taxon>
        <taxon>Hymenochaetales</taxon>
        <taxon>Hymenochaetaceae</taxon>
        <taxon>Pyrrhoderma</taxon>
    </lineage>
</organism>
<comment type="caution">
    <text evidence="2">The sequence shown here is derived from an EMBL/GenBank/DDBJ whole genome shotgun (WGS) entry which is preliminary data.</text>
</comment>
<dbReference type="InParanoid" id="A0A286UF01"/>
<evidence type="ECO:0000313" key="3">
    <source>
        <dbReference type="Proteomes" id="UP000217199"/>
    </source>
</evidence>
<keyword evidence="3" id="KW-1185">Reference proteome</keyword>
<protein>
    <submittedName>
        <fullName evidence="2">Uncharacterized protein</fullName>
    </submittedName>
</protein>
<feature type="compositionally biased region" description="Low complexity" evidence="1">
    <location>
        <begin position="270"/>
        <end position="282"/>
    </location>
</feature>
<feature type="region of interest" description="Disordered" evidence="1">
    <location>
        <begin position="461"/>
        <end position="483"/>
    </location>
</feature>
<dbReference type="OrthoDB" id="3224257at2759"/>
<feature type="region of interest" description="Disordered" evidence="1">
    <location>
        <begin position="326"/>
        <end position="350"/>
    </location>
</feature>
<evidence type="ECO:0000313" key="2">
    <source>
        <dbReference type="EMBL" id="PAV18183.1"/>
    </source>
</evidence>
<dbReference type="AlphaFoldDB" id="A0A286UF01"/>
<proteinExistence type="predicted"/>
<reference evidence="2 3" key="1">
    <citation type="journal article" date="2017" name="Mol. Ecol.">
        <title>Comparative and population genomic landscape of Phellinus noxius: A hypervariable fungus causing root rot in trees.</title>
        <authorList>
            <person name="Chung C.L."/>
            <person name="Lee T.J."/>
            <person name="Akiba M."/>
            <person name="Lee H.H."/>
            <person name="Kuo T.H."/>
            <person name="Liu D."/>
            <person name="Ke H.M."/>
            <person name="Yokoi T."/>
            <person name="Roa M.B."/>
            <person name="Lu M.J."/>
            <person name="Chang Y.Y."/>
            <person name="Ann P.J."/>
            <person name="Tsai J.N."/>
            <person name="Chen C.Y."/>
            <person name="Tzean S.S."/>
            <person name="Ota Y."/>
            <person name="Hattori T."/>
            <person name="Sahashi N."/>
            <person name="Liou R.F."/>
            <person name="Kikuchi T."/>
            <person name="Tsai I.J."/>
        </authorList>
    </citation>
    <scope>NUCLEOTIDE SEQUENCE [LARGE SCALE GENOMIC DNA]</scope>
    <source>
        <strain evidence="2 3">FFPRI411160</strain>
    </source>
</reference>
<sequence length="615" mass="67699">MLLRLVPQQPCPTVLFTLAFSSLPDSVPLPQNWAAQYQGILQDELELPSCIHALDKSVWATVLLHEVLFCMPTRTVTCLFIDGTRREWPLTDEKFVVALQNVLDSVSESEVASEMEARRAKAIADQAEVSRSVSPVKLQKHKRSRSILMTIVASLCPSSQPPSPTIYPIEAPVQLPPPPPEPPLSSRYLRRKARASLVDIYRRFVLPEISSSFINGGYIMWNLQSLLRRIDLRMQQLVQGLGGSLPSVHKRPSTSRLRISPSALPESPFDDASSSTSSTSGSDDTDASSVHTPRDSYAEYPVMYRPSNSDDALINAERGIVAAPQLVPSRSQEDTHMNRQCPAPQPQQEGPLAEYTSLHASTLCLRALIHRTESTEQAFAADRCAHLAILEVKSKRRAWSSRDLLGNAQMAHAGLGCPLRSSPLAYCKVITPDTALEARKKYPGISRLPPGILERRLELSSTNSHQDGEPVNLLSPTSPTPPTISQSIIPFPQTEDGDDFCSTGPQDLSLFGGPAEFESEDSEFIESPTSYAYSCSSDDLPSLFASVQSDPSMVPYQPFNPPTRENCQEFTLGLDNKQQSLRSQGQLQSGMGRGRGRVAQGDCLLIYKIYSLRSQ</sequence>
<dbReference type="Proteomes" id="UP000217199">
    <property type="component" value="Unassembled WGS sequence"/>
</dbReference>
<accession>A0A286UF01</accession>
<name>A0A286UF01_9AGAM</name>
<feature type="region of interest" description="Disordered" evidence="1">
    <location>
        <begin position="242"/>
        <end position="302"/>
    </location>
</feature>
<dbReference type="EMBL" id="NBII01000006">
    <property type="protein sequence ID" value="PAV18183.1"/>
    <property type="molecule type" value="Genomic_DNA"/>
</dbReference>
<gene>
    <name evidence="2" type="ORF">PNOK_0666900</name>
</gene>
<evidence type="ECO:0000256" key="1">
    <source>
        <dbReference type="SAM" id="MobiDB-lite"/>
    </source>
</evidence>